<dbReference type="Proteomes" id="UP000252530">
    <property type="component" value="Unassembled WGS sequence"/>
</dbReference>
<keyword evidence="3" id="KW-1185">Reference proteome</keyword>
<feature type="region of interest" description="Disordered" evidence="1">
    <location>
        <begin position="116"/>
        <end position="159"/>
    </location>
</feature>
<gene>
    <name evidence="2" type="ORF">CRD60_00970</name>
</gene>
<protein>
    <recommendedName>
        <fullName evidence="4">Terminase</fullName>
    </recommendedName>
</protein>
<dbReference type="InterPro" id="IPR006448">
    <property type="entry name" value="Phage_term_ssu_P27"/>
</dbReference>
<evidence type="ECO:0000313" key="3">
    <source>
        <dbReference type="Proteomes" id="UP000252530"/>
    </source>
</evidence>
<dbReference type="Pfam" id="PF05119">
    <property type="entry name" value="Terminase_4"/>
    <property type="match status" value="1"/>
</dbReference>
<accession>A0A366KBB5</accession>
<comment type="caution">
    <text evidence="2">The sequence shown here is derived from an EMBL/GenBank/DDBJ whole genome shotgun (WGS) entry which is preliminary data.</text>
</comment>
<evidence type="ECO:0000313" key="2">
    <source>
        <dbReference type="EMBL" id="RBP98468.1"/>
    </source>
</evidence>
<sequence length="159" mass="17495">MYPPDVRFLSAKPTRGVEEVAVLLDKPPSIASDEFQSRKWDELTADHDYGESDIPDLMTLCSWYAVLDQCMKEINAGGSTQVAYENEKGDLKPMPQIATMKQASAEIRALRKALAASPVSQTKAEKDNAGGAQTPLQKAMRRRELRLVNGGKAQRKTGT</sequence>
<evidence type="ECO:0000256" key="1">
    <source>
        <dbReference type="SAM" id="MobiDB-lite"/>
    </source>
</evidence>
<reference evidence="2 3" key="1">
    <citation type="submission" date="2017-10" db="EMBL/GenBank/DDBJ databases">
        <title>Bifidobacterium xylocopum sp. nov. and Bifidobacterium aemilianum sp. nov., from the carpenter bee (Xylocopa violacea) digestive tract.</title>
        <authorList>
            <person name="Alberoni D."/>
            <person name="Baffoni L."/>
            <person name="Di Gioia D."/>
            <person name="Gaggia F."/>
            <person name="Biavati B."/>
        </authorList>
    </citation>
    <scope>NUCLEOTIDE SEQUENCE [LARGE SCALE GENOMIC DNA]</scope>
    <source>
        <strain evidence="2 3">XV10</strain>
    </source>
</reference>
<dbReference type="EMBL" id="PDCG01000001">
    <property type="protein sequence ID" value="RBP98468.1"/>
    <property type="molecule type" value="Genomic_DNA"/>
</dbReference>
<proteinExistence type="predicted"/>
<dbReference type="AlphaFoldDB" id="A0A366KBB5"/>
<organism evidence="2 3">
    <name type="scientific">Bifidobacterium aemilianum</name>
    <dbReference type="NCBI Taxonomy" id="2493120"/>
    <lineage>
        <taxon>Bacteria</taxon>
        <taxon>Bacillati</taxon>
        <taxon>Actinomycetota</taxon>
        <taxon>Actinomycetes</taxon>
        <taxon>Bifidobacteriales</taxon>
        <taxon>Bifidobacteriaceae</taxon>
        <taxon>Bifidobacterium</taxon>
    </lineage>
</organism>
<name>A0A366KBB5_9BIFI</name>
<evidence type="ECO:0008006" key="4">
    <source>
        <dbReference type="Google" id="ProtNLM"/>
    </source>
</evidence>